<evidence type="ECO:0000259" key="4">
    <source>
        <dbReference type="PROSITE" id="PS51118"/>
    </source>
</evidence>
<evidence type="ECO:0000256" key="3">
    <source>
        <dbReference type="ARBA" id="ARBA00023163"/>
    </source>
</evidence>
<feature type="domain" description="HTH hxlR-type" evidence="4">
    <location>
        <begin position="8"/>
        <end position="106"/>
    </location>
</feature>
<keyword evidence="3" id="KW-0804">Transcription</keyword>
<keyword evidence="2" id="KW-0238">DNA-binding</keyword>
<dbReference type="RefSeq" id="WP_090322429.1">
    <property type="nucleotide sequence ID" value="NZ_FNOE01000043.1"/>
</dbReference>
<evidence type="ECO:0000256" key="2">
    <source>
        <dbReference type="ARBA" id="ARBA00023125"/>
    </source>
</evidence>
<dbReference type="OrthoDB" id="9807069at2"/>
<dbReference type="AlphaFoldDB" id="A0A1H8V078"/>
<dbReference type="GO" id="GO:0006355">
    <property type="term" value="P:regulation of DNA-templated transcription"/>
    <property type="evidence" value="ECO:0007669"/>
    <property type="project" value="UniProtKB-ARBA"/>
</dbReference>
<evidence type="ECO:0000313" key="5">
    <source>
        <dbReference type="EMBL" id="SEP08218.1"/>
    </source>
</evidence>
<evidence type="ECO:0000256" key="1">
    <source>
        <dbReference type="ARBA" id="ARBA00023015"/>
    </source>
</evidence>
<name>A0A1H8V078_9PROT</name>
<protein>
    <submittedName>
        <fullName evidence="5">Transcriptional regulator, HxlR family</fullName>
    </submittedName>
</protein>
<dbReference type="CDD" id="cd00090">
    <property type="entry name" value="HTH_ARSR"/>
    <property type="match status" value="1"/>
</dbReference>
<dbReference type="Pfam" id="PF01638">
    <property type="entry name" value="HxlR"/>
    <property type="match status" value="1"/>
</dbReference>
<dbReference type="InterPro" id="IPR002577">
    <property type="entry name" value="HTH_HxlR"/>
</dbReference>
<dbReference type="InterPro" id="IPR036390">
    <property type="entry name" value="WH_DNA-bd_sf"/>
</dbReference>
<dbReference type="SUPFAM" id="SSF46785">
    <property type="entry name" value="Winged helix' DNA-binding domain"/>
    <property type="match status" value="1"/>
</dbReference>
<dbReference type="InterPro" id="IPR036388">
    <property type="entry name" value="WH-like_DNA-bd_sf"/>
</dbReference>
<dbReference type="STRING" id="42354.SAMN05216333_14216"/>
<dbReference type="EMBL" id="FODO01000042">
    <property type="protein sequence ID" value="SEP08218.1"/>
    <property type="molecule type" value="Genomic_DNA"/>
</dbReference>
<sequence length="106" mass="12136">MSKKEACCPVEVTLKVIGGRWKVLIIHSLLNGTMRFNQLQRDLTGITHRTLSRQLREMEADQLIIRNNFNEIPPHVEYSLSPLGHSLKTILYAMDEWGKNYDAGGK</sequence>
<keyword evidence="6" id="KW-1185">Reference proteome</keyword>
<dbReference type="Proteomes" id="UP000198814">
    <property type="component" value="Unassembled WGS sequence"/>
</dbReference>
<reference evidence="6" key="1">
    <citation type="submission" date="2016-10" db="EMBL/GenBank/DDBJ databases">
        <authorList>
            <person name="Varghese N."/>
            <person name="Submissions S."/>
        </authorList>
    </citation>
    <scope>NUCLEOTIDE SEQUENCE [LARGE SCALE GENOMIC DNA]</scope>
    <source>
        <strain evidence="6">Nm76</strain>
    </source>
</reference>
<dbReference type="GO" id="GO:0003677">
    <property type="term" value="F:DNA binding"/>
    <property type="evidence" value="ECO:0007669"/>
    <property type="project" value="UniProtKB-KW"/>
</dbReference>
<dbReference type="PANTHER" id="PTHR33204">
    <property type="entry name" value="TRANSCRIPTIONAL REGULATOR, MARR FAMILY"/>
    <property type="match status" value="1"/>
</dbReference>
<dbReference type="InterPro" id="IPR011991">
    <property type="entry name" value="ArsR-like_HTH"/>
</dbReference>
<organism evidence="5 6">
    <name type="scientific">Nitrosomonas oligotropha</name>
    <dbReference type="NCBI Taxonomy" id="42354"/>
    <lineage>
        <taxon>Bacteria</taxon>
        <taxon>Pseudomonadati</taxon>
        <taxon>Pseudomonadota</taxon>
        <taxon>Betaproteobacteria</taxon>
        <taxon>Nitrosomonadales</taxon>
        <taxon>Nitrosomonadaceae</taxon>
        <taxon>Nitrosomonas</taxon>
    </lineage>
</organism>
<dbReference type="Gene3D" id="1.10.10.10">
    <property type="entry name" value="Winged helix-like DNA-binding domain superfamily/Winged helix DNA-binding domain"/>
    <property type="match status" value="1"/>
</dbReference>
<evidence type="ECO:0000313" key="6">
    <source>
        <dbReference type="Proteomes" id="UP000198814"/>
    </source>
</evidence>
<proteinExistence type="predicted"/>
<accession>A0A1H8V078</accession>
<gene>
    <name evidence="5" type="ORF">SAMN05216333_14216</name>
</gene>
<dbReference type="PROSITE" id="PS51118">
    <property type="entry name" value="HTH_HXLR"/>
    <property type="match status" value="1"/>
</dbReference>
<keyword evidence="1" id="KW-0805">Transcription regulation</keyword>